<dbReference type="InterPro" id="IPR036397">
    <property type="entry name" value="RNaseH_sf"/>
</dbReference>
<accession>A0A0C3K6V4</accession>
<dbReference type="PANTHER" id="PTHR43040:SF1">
    <property type="entry name" value="RIBONUCLEASE D"/>
    <property type="match status" value="1"/>
</dbReference>
<gene>
    <name evidence="2" type="ORF">M407DRAFT_246834</name>
</gene>
<dbReference type="GO" id="GO:0008408">
    <property type="term" value="F:3'-5' exonuclease activity"/>
    <property type="evidence" value="ECO:0007669"/>
    <property type="project" value="InterPro"/>
</dbReference>
<dbReference type="GO" id="GO:0006139">
    <property type="term" value="P:nucleobase-containing compound metabolic process"/>
    <property type="evidence" value="ECO:0007669"/>
    <property type="project" value="InterPro"/>
</dbReference>
<protein>
    <recommendedName>
        <fullName evidence="1">3'-5' exonuclease domain-containing protein</fullName>
    </recommendedName>
</protein>
<dbReference type="Pfam" id="PF01612">
    <property type="entry name" value="DNA_pol_A_exo1"/>
    <property type="match status" value="1"/>
</dbReference>
<dbReference type="OrthoDB" id="26838at2759"/>
<dbReference type="SUPFAM" id="SSF53098">
    <property type="entry name" value="Ribonuclease H-like"/>
    <property type="match status" value="1"/>
</dbReference>
<dbReference type="PANTHER" id="PTHR43040">
    <property type="entry name" value="RIBONUCLEASE D"/>
    <property type="match status" value="1"/>
</dbReference>
<dbReference type="InterPro" id="IPR012337">
    <property type="entry name" value="RNaseH-like_sf"/>
</dbReference>
<evidence type="ECO:0000259" key="1">
    <source>
        <dbReference type="SMART" id="SM00474"/>
    </source>
</evidence>
<dbReference type="InterPro" id="IPR002562">
    <property type="entry name" value="3'-5'_exonuclease_dom"/>
</dbReference>
<dbReference type="EMBL" id="KN823427">
    <property type="protein sequence ID" value="KIO17128.1"/>
    <property type="molecule type" value="Genomic_DNA"/>
</dbReference>
<evidence type="ECO:0000313" key="3">
    <source>
        <dbReference type="Proteomes" id="UP000054248"/>
    </source>
</evidence>
<dbReference type="GO" id="GO:0003676">
    <property type="term" value="F:nucleic acid binding"/>
    <property type="evidence" value="ECO:0007669"/>
    <property type="project" value="InterPro"/>
</dbReference>
<reference evidence="3" key="2">
    <citation type="submission" date="2015-01" db="EMBL/GenBank/DDBJ databases">
        <title>Evolutionary Origins and Diversification of the Mycorrhizal Mutualists.</title>
        <authorList>
            <consortium name="DOE Joint Genome Institute"/>
            <consortium name="Mycorrhizal Genomics Consortium"/>
            <person name="Kohler A."/>
            <person name="Kuo A."/>
            <person name="Nagy L.G."/>
            <person name="Floudas D."/>
            <person name="Copeland A."/>
            <person name="Barry K.W."/>
            <person name="Cichocki N."/>
            <person name="Veneault-Fourrey C."/>
            <person name="LaButti K."/>
            <person name="Lindquist E.A."/>
            <person name="Lipzen A."/>
            <person name="Lundell T."/>
            <person name="Morin E."/>
            <person name="Murat C."/>
            <person name="Riley R."/>
            <person name="Ohm R."/>
            <person name="Sun H."/>
            <person name="Tunlid A."/>
            <person name="Henrissat B."/>
            <person name="Grigoriev I.V."/>
            <person name="Hibbett D.S."/>
            <person name="Martin F."/>
        </authorList>
    </citation>
    <scope>NUCLEOTIDE SEQUENCE [LARGE SCALE GENOMIC DNA]</scope>
    <source>
        <strain evidence="3">MUT 4182</strain>
    </source>
</reference>
<name>A0A0C3K6V4_9AGAM</name>
<dbReference type="Proteomes" id="UP000054248">
    <property type="component" value="Unassembled WGS sequence"/>
</dbReference>
<dbReference type="AlphaFoldDB" id="A0A0C3K6V4"/>
<evidence type="ECO:0000313" key="2">
    <source>
        <dbReference type="EMBL" id="KIO17128.1"/>
    </source>
</evidence>
<reference evidence="2 3" key="1">
    <citation type="submission" date="2014-04" db="EMBL/GenBank/DDBJ databases">
        <authorList>
            <consortium name="DOE Joint Genome Institute"/>
            <person name="Kuo A."/>
            <person name="Girlanda M."/>
            <person name="Perotto S."/>
            <person name="Kohler A."/>
            <person name="Nagy L.G."/>
            <person name="Floudas D."/>
            <person name="Copeland A."/>
            <person name="Barry K.W."/>
            <person name="Cichocki N."/>
            <person name="Veneault-Fourrey C."/>
            <person name="LaButti K."/>
            <person name="Lindquist E.A."/>
            <person name="Lipzen A."/>
            <person name="Lundell T."/>
            <person name="Morin E."/>
            <person name="Murat C."/>
            <person name="Sun H."/>
            <person name="Tunlid A."/>
            <person name="Henrissat B."/>
            <person name="Grigoriev I.V."/>
            <person name="Hibbett D.S."/>
            <person name="Martin F."/>
            <person name="Nordberg H.P."/>
            <person name="Cantor M.N."/>
            <person name="Hua S.X."/>
        </authorList>
    </citation>
    <scope>NUCLEOTIDE SEQUENCE [LARGE SCALE GENOMIC DNA]</scope>
    <source>
        <strain evidence="2 3">MUT 4182</strain>
    </source>
</reference>
<proteinExistence type="predicted"/>
<feature type="domain" description="3'-5' exonuclease" evidence="1">
    <location>
        <begin position="5"/>
        <end position="213"/>
    </location>
</feature>
<organism evidence="2 3">
    <name type="scientific">Tulasnella calospora MUT 4182</name>
    <dbReference type="NCBI Taxonomy" id="1051891"/>
    <lineage>
        <taxon>Eukaryota</taxon>
        <taxon>Fungi</taxon>
        <taxon>Dikarya</taxon>
        <taxon>Basidiomycota</taxon>
        <taxon>Agaricomycotina</taxon>
        <taxon>Agaricomycetes</taxon>
        <taxon>Cantharellales</taxon>
        <taxon>Tulasnellaceae</taxon>
        <taxon>Tulasnella</taxon>
    </lineage>
</organism>
<dbReference type="HOGENOM" id="CLU_061834_1_1_1"/>
<sequence length="237" mass="27064">MAYEYTLIDTPQALSSLLSKLYELERTRPALFIDLEGYDLCRHGRIALITIHASPLAMTYLVDVTTLGEASFTTEGENLPGKTLKSLLEDKEIPKVLFDCRNDSDALYNLYKVDMGGVIDLQLMELATRKRRQRAYVNGLARTIKDYGGLSPEALAEWEEIKTYGKKIFDTGDPETAGLLFEERPLEEKLVQYSIQDATLLPVLYDTFDKVIEPSWRKKVENEVFISIFMAFFSAWH</sequence>
<keyword evidence="3" id="KW-1185">Reference proteome</keyword>
<dbReference type="Gene3D" id="3.30.420.10">
    <property type="entry name" value="Ribonuclease H-like superfamily/Ribonuclease H"/>
    <property type="match status" value="1"/>
</dbReference>
<dbReference type="SMART" id="SM00474">
    <property type="entry name" value="35EXOc"/>
    <property type="match status" value="1"/>
</dbReference>
<dbReference type="STRING" id="1051891.A0A0C3K6V4"/>